<proteinExistence type="predicted"/>
<comment type="caution">
    <text evidence="1">The sequence shown here is derived from an EMBL/GenBank/DDBJ whole genome shotgun (WGS) entry which is preliminary data.</text>
</comment>
<dbReference type="Proteomes" id="UP001500124">
    <property type="component" value="Unassembled WGS sequence"/>
</dbReference>
<name>A0ABP9L7E1_9ACTN</name>
<organism evidence="1 2">
    <name type="scientific">Streptomyces similanensis</name>
    <dbReference type="NCBI Taxonomy" id="1274988"/>
    <lineage>
        <taxon>Bacteria</taxon>
        <taxon>Bacillati</taxon>
        <taxon>Actinomycetota</taxon>
        <taxon>Actinomycetes</taxon>
        <taxon>Kitasatosporales</taxon>
        <taxon>Streptomycetaceae</taxon>
        <taxon>Streptomyces</taxon>
    </lineage>
</organism>
<sequence length="149" mass="16504">MQTTALFDLPIAPAPAATQRRAPLALGELPTSSVPAAYDREHLYSPSAQNIELIDHRPGDLFAPLPAVPQEPKRWAAWWREQASVPTPDFLGLEPGDEITVLDDVTASVVSTCRFGAVVRYALPPSPWATDTHAEMYVTRRNQFGHWYP</sequence>
<evidence type="ECO:0000313" key="2">
    <source>
        <dbReference type="Proteomes" id="UP001500124"/>
    </source>
</evidence>
<evidence type="ECO:0000313" key="1">
    <source>
        <dbReference type="EMBL" id="GAA5070480.1"/>
    </source>
</evidence>
<protein>
    <submittedName>
        <fullName evidence="1">Uncharacterized protein</fullName>
    </submittedName>
</protein>
<dbReference type="RefSeq" id="WP_345670805.1">
    <property type="nucleotide sequence ID" value="NZ_BAABKC010000087.1"/>
</dbReference>
<dbReference type="EMBL" id="BAABKC010000087">
    <property type="protein sequence ID" value="GAA5070480.1"/>
    <property type="molecule type" value="Genomic_DNA"/>
</dbReference>
<accession>A0ABP9L7E1</accession>
<reference evidence="2" key="1">
    <citation type="journal article" date="2019" name="Int. J. Syst. Evol. Microbiol.">
        <title>The Global Catalogue of Microorganisms (GCM) 10K type strain sequencing project: providing services to taxonomists for standard genome sequencing and annotation.</title>
        <authorList>
            <consortium name="The Broad Institute Genomics Platform"/>
            <consortium name="The Broad Institute Genome Sequencing Center for Infectious Disease"/>
            <person name="Wu L."/>
            <person name="Ma J."/>
        </authorList>
    </citation>
    <scope>NUCLEOTIDE SEQUENCE [LARGE SCALE GENOMIC DNA]</scope>
    <source>
        <strain evidence="2">JCM 18410</strain>
    </source>
</reference>
<keyword evidence="2" id="KW-1185">Reference proteome</keyword>
<gene>
    <name evidence="1" type="ORF">GCM10023336_55650</name>
</gene>